<evidence type="ECO:0000313" key="1">
    <source>
        <dbReference type="EMBL" id="MBA0086077.1"/>
    </source>
</evidence>
<organism evidence="1 2">
    <name type="scientific">Candidatus Acidiferrum panamense</name>
    <dbReference type="NCBI Taxonomy" id="2741543"/>
    <lineage>
        <taxon>Bacteria</taxon>
        <taxon>Pseudomonadati</taxon>
        <taxon>Acidobacteriota</taxon>
        <taxon>Terriglobia</taxon>
        <taxon>Candidatus Acidiferrales</taxon>
        <taxon>Candidatus Acidiferrum</taxon>
    </lineage>
</organism>
<dbReference type="Proteomes" id="UP000567293">
    <property type="component" value="Unassembled WGS sequence"/>
</dbReference>
<comment type="caution">
    <text evidence="1">The sequence shown here is derived from an EMBL/GenBank/DDBJ whole genome shotgun (WGS) entry which is preliminary data.</text>
</comment>
<keyword evidence="2" id="KW-1185">Reference proteome</keyword>
<keyword evidence="1" id="KW-0808">Transferase</keyword>
<gene>
    <name evidence="1" type="ORF">HRJ53_13900</name>
</gene>
<dbReference type="AlphaFoldDB" id="A0A7V8NRA2"/>
<keyword evidence="1" id="KW-0723">Serine/threonine-protein kinase</keyword>
<dbReference type="EMBL" id="JACDQQ010001347">
    <property type="protein sequence ID" value="MBA0086077.1"/>
    <property type="molecule type" value="Genomic_DNA"/>
</dbReference>
<proteinExistence type="predicted"/>
<protein>
    <submittedName>
        <fullName evidence="1">Serine/threonine protein kinase</fullName>
    </submittedName>
</protein>
<sequence length="170" mass="18777">VLSDDIVALADQGTQFLVQPGYPRVNLWPDSVRRLFGSEDALPRITPTWEKRYLPLGQNGHHFAASPLPLEAIYILDSRDSSLTAPTIEEVSGREAFMALVANTYVNYLLDQEMRRREFDVLGRAVSEIPVRRVRPPAESSAIFNLCEAIAADAKRVMTRAPATAAAVLG</sequence>
<name>A0A7V8NRA2_9BACT</name>
<feature type="non-terminal residue" evidence="1">
    <location>
        <position position="1"/>
    </location>
</feature>
<evidence type="ECO:0000313" key="2">
    <source>
        <dbReference type="Proteomes" id="UP000567293"/>
    </source>
</evidence>
<accession>A0A7V8NRA2</accession>
<keyword evidence="1" id="KW-0418">Kinase</keyword>
<dbReference type="GO" id="GO:0004674">
    <property type="term" value="F:protein serine/threonine kinase activity"/>
    <property type="evidence" value="ECO:0007669"/>
    <property type="project" value="UniProtKB-KW"/>
</dbReference>
<reference evidence="1" key="1">
    <citation type="submission" date="2020-06" db="EMBL/GenBank/DDBJ databases">
        <title>Legume-microbial interactions unlock mineral nutrients during tropical forest succession.</title>
        <authorList>
            <person name="Epihov D.Z."/>
        </authorList>
    </citation>
    <scope>NUCLEOTIDE SEQUENCE [LARGE SCALE GENOMIC DNA]</scope>
    <source>
        <strain evidence="1">Pan2503</strain>
    </source>
</reference>